<keyword evidence="8" id="KW-1185">Reference proteome</keyword>
<dbReference type="PANTHER" id="PTHR42978">
    <property type="entry name" value="QUORUM-QUENCHING LACTONASE YTNP-RELATED-RELATED"/>
    <property type="match status" value="1"/>
</dbReference>
<evidence type="ECO:0000313" key="7">
    <source>
        <dbReference type="EMBL" id="MBO1902326.1"/>
    </source>
</evidence>
<evidence type="ECO:0000313" key="8">
    <source>
        <dbReference type="Proteomes" id="UP000664382"/>
    </source>
</evidence>
<dbReference type="InterPro" id="IPR036866">
    <property type="entry name" value="RibonucZ/Hydroxyglut_hydro"/>
</dbReference>
<evidence type="ECO:0000256" key="3">
    <source>
        <dbReference type="ARBA" id="ARBA00022723"/>
    </source>
</evidence>
<reference evidence="7" key="1">
    <citation type="submission" date="2021-03" db="EMBL/GenBank/DDBJ databases">
        <title>Leucobacter chromiisoli sp. nov., isolated from chromium-containing soil of chemical plant.</title>
        <authorList>
            <person name="Xu Z."/>
        </authorList>
    </citation>
    <scope>NUCLEOTIDE SEQUENCE</scope>
    <source>
        <strain evidence="7">S27</strain>
    </source>
</reference>
<protein>
    <submittedName>
        <fullName evidence="7">N-acyl homoserine lactonase family protein</fullName>
    </submittedName>
</protein>
<keyword evidence="3" id="KW-0479">Metal-binding</keyword>
<evidence type="ECO:0000259" key="6">
    <source>
        <dbReference type="SMART" id="SM00849"/>
    </source>
</evidence>
<comment type="similarity">
    <text evidence="2">Belongs to the metallo-beta-lactamase superfamily.</text>
</comment>
<evidence type="ECO:0000256" key="5">
    <source>
        <dbReference type="ARBA" id="ARBA00022833"/>
    </source>
</evidence>
<dbReference type="GO" id="GO:0046872">
    <property type="term" value="F:metal ion binding"/>
    <property type="evidence" value="ECO:0007669"/>
    <property type="project" value="UniProtKB-KW"/>
</dbReference>
<organism evidence="7 8">
    <name type="scientific">Leucobacter weissii</name>
    <dbReference type="NCBI Taxonomy" id="1983706"/>
    <lineage>
        <taxon>Bacteria</taxon>
        <taxon>Bacillati</taxon>
        <taxon>Actinomycetota</taxon>
        <taxon>Actinomycetes</taxon>
        <taxon>Micrococcales</taxon>
        <taxon>Microbacteriaceae</taxon>
        <taxon>Leucobacter</taxon>
    </lineage>
</organism>
<name>A0A939MKM1_9MICO</name>
<dbReference type="GO" id="GO:0016787">
    <property type="term" value="F:hydrolase activity"/>
    <property type="evidence" value="ECO:0007669"/>
    <property type="project" value="UniProtKB-KW"/>
</dbReference>
<evidence type="ECO:0000256" key="2">
    <source>
        <dbReference type="ARBA" id="ARBA00007749"/>
    </source>
</evidence>
<comment type="caution">
    <text evidence="7">The sequence shown here is derived from an EMBL/GenBank/DDBJ whole genome shotgun (WGS) entry which is preliminary data.</text>
</comment>
<dbReference type="Pfam" id="PF00753">
    <property type="entry name" value="Lactamase_B"/>
    <property type="match status" value="1"/>
</dbReference>
<dbReference type="Gene3D" id="3.60.15.10">
    <property type="entry name" value="Ribonuclease Z/Hydroxyacylglutathione hydrolase-like"/>
    <property type="match status" value="1"/>
</dbReference>
<keyword evidence="5" id="KW-0862">Zinc</keyword>
<dbReference type="SUPFAM" id="SSF56281">
    <property type="entry name" value="Metallo-hydrolase/oxidoreductase"/>
    <property type="match status" value="1"/>
</dbReference>
<dbReference type="InterPro" id="IPR001279">
    <property type="entry name" value="Metallo-B-lactamas"/>
</dbReference>
<feature type="domain" description="Metallo-beta-lactamase" evidence="6">
    <location>
        <begin position="46"/>
        <end position="248"/>
    </location>
</feature>
<comment type="cofactor">
    <cofactor evidence="1">
        <name>Zn(2+)</name>
        <dbReference type="ChEBI" id="CHEBI:29105"/>
    </cofactor>
</comment>
<gene>
    <name evidence="7" type="ORF">J4H92_10250</name>
</gene>
<dbReference type="InterPro" id="IPR051013">
    <property type="entry name" value="MBL_superfamily_lactonases"/>
</dbReference>
<dbReference type="AlphaFoldDB" id="A0A939MKM1"/>
<dbReference type="CDD" id="cd07729">
    <property type="entry name" value="AHL_lactonase_MBL-fold"/>
    <property type="match status" value="1"/>
</dbReference>
<evidence type="ECO:0000256" key="1">
    <source>
        <dbReference type="ARBA" id="ARBA00001947"/>
    </source>
</evidence>
<dbReference type="RefSeq" id="WP_208098092.1">
    <property type="nucleotide sequence ID" value="NZ_JAGDYM010000011.1"/>
</dbReference>
<dbReference type="EMBL" id="JAGDYM010000011">
    <property type="protein sequence ID" value="MBO1902326.1"/>
    <property type="molecule type" value="Genomic_DNA"/>
</dbReference>
<proteinExistence type="inferred from homology"/>
<sequence>MSTAPESSPTAHEVVIARHGSRMASRSEVFLNYAHYGRPDAPIRMDYFVWVLRSAGRTIVVDTGYSREGARSRGREVLSDVPALLARIGVDCAAVPLVIITHAHYDHIGNLRAFPNARFLIARAEVDFWNSRNAGKPLFEHSVESEEIAYLNGLVEAGRVDFFAGECRPAAGVEVIEVGGHTPGQAVVLAQTSEGPVLLTSDAVHYYEELEADMPFTSVTDVVGMYDAFQTIRDLVASGRVRHLVSGHDPETLERFSPIPGLEGTAARIGAP</sequence>
<dbReference type="Proteomes" id="UP000664382">
    <property type="component" value="Unassembled WGS sequence"/>
</dbReference>
<keyword evidence="4" id="KW-0378">Hydrolase</keyword>
<accession>A0A939MKM1</accession>
<dbReference type="PANTHER" id="PTHR42978:SF7">
    <property type="entry name" value="METALLO-HYDROLASE RV2300C-RELATED"/>
    <property type="match status" value="1"/>
</dbReference>
<dbReference type="SMART" id="SM00849">
    <property type="entry name" value="Lactamase_B"/>
    <property type="match status" value="1"/>
</dbReference>
<evidence type="ECO:0000256" key="4">
    <source>
        <dbReference type="ARBA" id="ARBA00022801"/>
    </source>
</evidence>